<dbReference type="GO" id="GO:0005829">
    <property type="term" value="C:cytosol"/>
    <property type="evidence" value="ECO:0007669"/>
    <property type="project" value="TreeGrafter"/>
</dbReference>
<evidence type="ECO:0000256" key="1">
    <source>
        <dbReference type="ARBA" id="ARBA00022723"/>
    </source>
</evidence>
<dbReference type="PROSITE" id="PS51379">
    <property type="entry name" value="4FE4S_FER_2"/>
    <property type="match status" value="3"/>
</dbReference>
<feature type="domain" description="Cyclic nucleotide-binding" evidence="5">
    <location>
        <begin position="151"/>
        <end position="264"/>
    </location>
</feature>
<feature type="domain" description="4Fe-4S ferredoxin-type" evidence="6">
    <location>
        <begin position="381"/>
        <end position="410"/>
    </location>
</feature>
<keyword evidence="4" id="KW-0812">Transmembrane</keyword>
<reference evidence="7 8" key="1">
    <citation type="submission" date="2018-03" db="EMBL/GenBank/DDBJ databases">
        <title>Draft Genome Sequences of the Obligatory Marine Myxobacteria Enhygromyxa salina SWB005.</title>
        <authorList>
            <person name="Poehlein A."/>
            <person name="Moghaddam J.A."/>
            <person name="Harms H."/>
            <person name="Alanjari M."/>
            <person name="Koenig G.M."/>
            <person name="Daniel R."/>
            <person name="Schaeberle T.F."/>
        </authorList>
    </citation>
    <scope>NUCLEOTIDE SEQUENCE [LARGE SCALE GENOMIC DNA]</scope>
    <source>
        <strain evidence="7 8">SWB005</strain>
    </source>
</reference>
<dbReference type="InterPro" id="IPR014710">
    <property type="entry name" value="RmlC-like_jellyroll"/>
</dbReference>
<dbReference type="OrthoDB" id="9789030at2"/>
<dbReference type="CDD" id="cd16367">
    <property type="entry name" value="DMSOR_beta_like"/>
    <property type="match status" value="1"/>
</dbReference>
<evidence type="ECO:0000259" key="6">
    <source>
        <dbReference type="PROSITE" id="PS51379"/>
    </source>
</evidence>
<dbReference type="EMBL" id="PVNK01000047">
    <property type="protein sequence ID" value="PRQ04278.1"/>
    <property type="molecule type" value="Genomic_DNA"/>
</dbReference>
<dbReference type="InterPro" id="IPR000595">
    <property type="entry name" value="cNMP-bd_dom"/>
</dbReference>
<dbReference type="InterPro" id="IPR018490">
    <property type="entry name" value="cNMP-bd_dom_sf"/>
</dbReference>
<comment type="caution">
    <text evidence="7">The sequence shown here is derived from an EMBL/GenBank/DDBJ whole genome shotgun (WGS) entry which is preliminary data.</text>
</comment>
<dbReference type="InterPro" id="IPR017896">
    <property type="entry name" value="4Fe4S_Fe-S-bd"/>
</dbReference>
<evidence type="ECO:0000313" key="7">
    <source>
        <dbReference type="EMBL" id="PRQ04278.1"/>
    </source>
</evidence>
<feature type="transmembrane region" description="Helical" evidence="4">
    <location>
        <begin position="534"/>
        <end position="554"/>
    </location>
</feature>
<organism evidence="7 8">
    <name type="scientific">Enhygromyxa salina</name>
    <dbReference type="NCBI Taxonomy" id="215803"/>
    <lineage>
        <taxon>Bacteria</taxon>
        <taxon>Pseudomonadati</taxon>
        <taxon>Myxococcota</taxon>
        <taxon>Polyangia</taxon>
        <taxon>Nannocystales</taxon>
        <taxon>Nannocystaceae</taxon>
        <taxon>Enhygromyxa</taxon>
    </lineage>
</organism>
<name>A0A2S9YGP4_9BACT</name>
<keyword evidence="8" id="KW-1185">Reference proteome</keyword>
<dbReference type="PANTHER" id="PTHR24567">
    <property type="entry name" value="CRP FAMILY TRANSCRIPTIONAL REGULATORY PROTEIN"/>
    <property type="match status" value="1"/>
</dbReference>
<feature type="domain" description="Cyclic nucleotide-binding" evidence="5">
    <location>
        <begin position="16"/>
        <end position="138"/>
    </location>
</feature>
<evidence type="ECO:0000259" key="5">
    <source>
        <dbReference type="PROSITE" id="PS50042"/>
    </source>
</evidence>
<dbReference type="Gene3D" id="2.60.120.10">
    <property type="entry name" value="Jelly Rolls"/>
    <property type="match status" value="2"/>
</dbReference>
<dbReference type="GO" id="GO:0051536">
    <property type="term" value="F:iron-sulfur cluster binding"/>
    <property type="evidence" value="ECO:0007669"/>
    <property type="project" value="UniProtKB-KW"/>
</dbReference>
<dbReference type="CDD" id="cd00038">
    <property type="entry name" value="CAP_ED"/>
    <property type="match status" value="2"/>
</dbReference>
<feature type="transmembrane region" description="Helical" evidence="4">
    <location>
        <begin position="772"/>
        <end position="797"/>
    </location>
</feature>
<keyword evidence="2" id="KW-0408">Iron</keyword>
<dbReference type="SMART" id="SM00100">
    <property type="entry name" value="cNMP"/>
    <property type="match status" value="2"/>
</dbReference>
<dbReference type="GO" id="GO:0046872">
    <property type="term" value="F:metal ion binding"/>
    <property type="evidence" value="ECO:0007669"/>
    <property type="project" value="UniProtKB-KW"/>
</dbReference>
<sequence length="800" mass="85990">MSTTTAWPDSLFAAPILRGVDPAGRRALENAGRLRSLAAGQRVFAVDELGDSFFVVERGEVELFAHTRNSIDAPVKLRVARAGETFGEEATLPGARRRSEAVARTQVELAEIPAALFQRALGRSGGDAREAPEQRLLRRRATADLLRQISLADALPEADFELLLDAAEHRELRRGERVYAAGDRSDGLWLIAHGLVQLQSEELEGAAAVRAYLSDGDFFGDAELLDEGRRSLSAVATGESHLLFVAPAAFRTLVDRNPELVPRLRRITQDRATRQAAAVDASPHSTRHVFADLYRMRMARSLLTIDQDACVRCGHCAWSCEQVHGVARLVRRGDKVVTSLRVLDGEPAARELLLPNSCQHCKNPVCMIDCPTGAIGRDPEGEVFIRDSLCTGCGNCAKACPWENIRMAPRAVAPSPSAAREQFAPSLIAAAERRELGLAEMFPEVATKCDLCRDYEAPACVQSCPTEAIIRLEPERDFAEVAAVLDLSEPGAGPSTRPAIKWSSLVVGLAASAGLAALIAGAELSARLSPASGIGLGAGVGAALLIVGLVGHALPKRLVSAWMRPRQRRARARALVDDRPAPITRSKVRPFYLAHLSLGLLLPGMILTHTGLSVPGGVAGVLAVLSWMTLALGAIGGACYAMIPARLTRLESGGALPEDLARERERLLDRLQRELSGKSTVLKQLAAEHLLPWARAPLGWLALLASGRDLGATRASLRERVEAWLPAALRRDGDHPRARAEALAGLEPLLRTCVELRALPARRVLTAMLRAWLTPHVILTGALLVALVAHVLLVTVLSGS</sequence>
<keyword evidence="1" id="KW-0479">Metal-binding</keyword>
<dbReference type="PROSITE" id="PS00198">
    <property type="entry name" value="4FE4S_FER_1"/>
    <property type="match status" value="2"/>
</dbReference>
<dbReference type="PROSITE" id="PS50042">
    <property type="entry name" value="CNMP_BINDING_3"/>
    <property type="match status" value="2"/>
</dbReference>
<keyword evidence="4" id="KW-1133">Transmembrane helix</keyword>
<dbReference type="SUPFAM" id="SSF51206">
    <property type="entry name" value="cAMP-binding domain-like"/>
    <property type="match status" value="2"/>
</dbReference>
<proteinExistence type="predicted"/>
<dbReference type="SUPFAM" id="SSF54862">
    <property type="entry name" value="4Fe-4S ferredoxins"/>
    <property type="match status" value="1"/>
</dbReference>
<dbReference type="InterPro" id="IPR050397">
    <property type="entry name" value="Env_Response_Regulators"/>
</dbReference>
<feature type="domain" description="4Fe-4S ferredoxin-type" evidence="6">
    <location>
        <begin position="301"/>
        <end position="332"/>
    </location>
</feature>
<protein>
    <submittedName>
        <fullName evidence="7">Putative ferredoxin-like protein YdhX</fullName>
    </submittedName>
</protein>
<dbReference type="RefSeq" id="WP_106390361.1">
    <property type="nucleotide sequence ID" value="NZ_PVNK01000047.1"/>
</dbReference>
<feature type="domain" description="4Fe-4S ferredoxin-type" evidence="6">
    <location>
        <begin position="349"/>
        <end position="380"/>
    </location>
</feature>
<dbReference type="Pfam" id="PF00027">
    <property type="entry name" value="cNMP_binding"/>
    <property type="match status" value="2"/>
</dbReference>
<keyword evidence="4" id="KW-0472">Membrane</keyword>
<dbReference type="PANTHER" id="PTHR24567:SF68">
    <property type="entry name" value="DNA-BINDING TRANSCRIPTIONAL DUAL REGULATOR CRP"/>
    <property type="match status" value="1"/>
</dbReference>
<gene>
    <name evidence="7" type="primary">ydhX</name>
    <name evidence="7" type="ORF">ENSA5_09270</name>
</gene>
<evidence type="ECO:0000313" key="8">
    <source>
        <dbReference type="Proteomes" id="UP000237968"/>
    </source>
</evidence>
<dbReference type="AlphaFoldDB" id="A0A2S9YGP4"/>
<evidence type="ECO:0000256" key="4">
    <source>
        <dbReference type="SAM" id="Phobius"/>
    </source>
</evidence>
<evidence type="ECO:0000256" key="3">
    <source>
        <dbReference type="ARBA" id="ARBA00023014"/>
    </source>
</evidence>
<evidence type="ECO:0000256" key="2">
    <source>
        <dbReference type="ARBA" id="ARBA00023004"/>
    </source>
</evidence>
<feature type="transmembrane region" description="Helical" evidence="4">
    <location>
        <begin position="618"/>
        <end position="643"/>
    </location>
</feature>
<dbReference type="Proteomes" id="UP000237968">
    <property type="component" value="Unassembled WGS sequence"/>
</dbReference>
<dbReference type="InterPro" id="IPR017900">
    <property type="entry name" value="4Fe4S_Fe_S_CS"/>
</dbReference>
<dbReference type="Pfam" id="PF13247">
    <property type="entry name" value="Fer4_11"/>
    <property type="match status" value="1"/>
</dbReference>
<dbReference type="Gene3D" id="3.30.70.20">
    <property type="match status" value="2"/>
</dbReference>
<keyword evidence="3" id="KW-0411">Iron-sulfur</keyword>
<dbReference type="GO" id="GO:0003700">
    <property type="term" value="F:DNA-binding transcription factor activity"/>
    <property type="evidence" value="ECO:0007669"/>
    <property type="project" value="TreeGrafter"/>
</dbReference>
<accession>A0A2S9YGP4</accession>
<feature type="transmembrane region" description="Helical" evidence="4">
    <location>
        <begin position="591"/>
        <end position="612"/>
    </location>
</feature>